<dbReference type="GO" id="GO:0004715">
    <property type="term" value="F:non-membrane spanning protein tyrosine kinase activity"/>
    <property type="evidence" value="ECO:0007669"/>
    <property type="project" value="UniProtKB-EC"/>
</dbReference>
<keyword evidence="10 15" id="KW-0472">Membrane</keyword>
<protein>
    <submittedName>
        <fullName evidence="17">Tyrosine-protein kinase YwqD</fullName>
        <ecNumber evidence="17">2.7.10.2</ecNumber>
    </submittedName>
</protein>
<dbReference type="GO" id="GO:0005886">
    <property type="term" value="C:plasma membrane"/>
    <property type="evidence" value="ECO:0007669"/>
    <property type="project" value="UniProtKB-SubCell"/>
</dbReference>
<keyword evidence="8" id="KW-0067">ATP-binding</keyword>
<evidence type="ECO:0000256" key="11">
    <source>
        <dbReference type="ARBA" id="ARBA00023137"/>
    </source>
</evidence>
<dbReference type="CDD" id="cd05387">
    <property type="entry name" value="BY-kinase"/>
    <property type="match status" value="1"/>
</dbReference>
<dbReference type="SUPFAM" id="SSF52540">
    <property type="entry name" value="P-loop containing nucleoside triphosphate hydrolases"/>
    <property type="match status" value="1"/>
</dbReference>
<dbReference type="InterPro" id="IPR050445">
    <property type="entry name" value="Bact_polysacc_biosynth/exp"/>
</dbReference>
<evidence type="ECO:0000256" key="12">
    <source>
        <dbReference type="ARBA" id="ARBA00053015"/>
    </source>
</evidence>
<feature type="domain" description="Polysaccharide chain length determinant N-terminal" evidence="16">
    <location>
        <begin position="14"/>
        <end position="93"/>
    </location>
</feature>
<dbReference type="InterPro" id="IPR027417">
    <property type="entry name" value="P-loop_NTPase"/>
</dbReference>
<gene>
    <name evidence="17" type="primary">ywqD</name>
    <name evidence="17" type="ORF">Mal33_48670</name>
</gene>
<dbReference type="EC" id="2.7.10.2" evidence="17"/>
<dbReference type="EMBL" id="CP036318">
    <property type="protein sequence ID" value="QDV58842.1"/>
    <property type="molecule type" value="Genomic_DNA"/>
</dbReference>
<dbReference type="NCBIfam" id="TIGR01007">
    <property type="entry name" value="eps_fam"/>
    <property type="match status" value="1"/>
</dbReference>
<evidence type="ECO:0000256" key="2">
    <source>
        <dbReference type="ARBA" id="ARBA00008883"/>
    </source>
</evidence>
<evidence type="ECO:0000256" key="6">
    <source>
        <dbReference type="ARBA" id="ARBA00022741"/>
    </source>
</evidence>
<evidence type="ECO:0000256" key="9">
    <source>
        <dbReference type="ARBA" id="ARBA00022989"/>
    </source>
</evidence>
<dbReference type="InterPro" id="IPR005702">
    <property type="entry name" value="Wzc-like_C"/>
</dbReference>
<evidence type="ECO:0000256" key="13">
    <source>
        <dbReference type="SAM" id="Coils"/>
    </source>
</evidence>
<evidence type="ECO:0000256" key="5">
    <source>
        <dbReference type="ARBA" id="ARBA00022692"/>
    </source>
</evidence>
<evidence type="ECO:0000256" key="3">
    <source>
        <dbReference type="ARBA" id="ARBA00022475"/>
    </source>
</evidence>
<dbReference type="Proteomes" id="UP000316770">
    <property type="component" value="Chromosome"/>
</dbReference>
<feature type="region of interest" description="Disordered" evidence="14">
    <location>
        <begin position="824"/>
        <end position="851"/>
    </location>
</feature>
<feature type="coiled-coil region" evidence="13">
    <location>
        <begin position="337"/>
        <end position="425"/>
    </location>
</feature>
<dbReference type="InterPro" id="IPR033756">
    <property type="entry name" value="YlxH/NBP35"/>
</dbReference>
<keyword evidence="11" id="KW-0829">Tyrosine-protein kinase</keyword>
<comment type="similarity">
    <text evidence="2">Belongs to the etk/wzc family.</text>
</comment>
<evidence type="ECO:0000313" key="17">
    <source>
        <dbReference type="EMBL" id="QDV58842.1"/>
    </source>
</evidence>
<keyword evidence="13" id="KW-0175">Coiled coil</keyword>
<dbReference type="GO" id="GO:0042802">
    <property type="term" value="F:identical protein binding"/>
    <property type="evidence" value="ECO:0007669"/>
    <property type="project" value="UniProtKB-ARBA"/>
</dbReference>
<keyword evidence="4 17" id="KW-0808">Transferase</keyword>
<evidence type="ECO:0000256" key="10">
    <source>
        <dbReference type="ARBA" id="ARBA00023136"/>
    </source>
</evidence>
<accession>A0A518J0I4</accession>
<evidence type="ECO:0000256" key="4">
    <source>
        <dbReference type="ARBA" id="ARBA00022679"/>
    </source>
</evidence>
<evidence type="ECO:0000256" key="7">
    <source>
        <dbReference type="ARBA" id="ARBA00022777"/>
    </source>
</evidence>
<proteinExistence type="inferred from homology"/>
<evidence type="ECO:0000256" key="8">
    <source>
        <dbReference type="ARBA" id="ARBA00022840"/>
    </source>
</evidence>
<evidence type="ECO:0000259" key="16">
    <source>
        <dbReference type="Pfam" id="PF02706"/>
    </source>
</evidence>
<reference evidence="17 18" key="1">
    <citation type="submission" date="2019-02" db="EMBL/GenBank/DDBJ databases">
        <title>Deep-cultivation of Planctomycetes and their phenomic and genomic characterization uncovers novel biology.</title>
        <authorList>
            <person name="Wiegand S."/>
            <person name="Jogler M."/>
            <person name="Boedeker C."/>
            <person name="Pinto D."/>
            <person name="Vollmers J."/>
            <person name="Rivas-Marin E."/>
            <person name="Kohn T."/>
            <person name="Peeters S.H."/>
            <person name="Heuer A."/>
            <person name="Rast P."/>
            <person name="Oberbeckmann S."/>
            <person name="Bunk B."/>
            <person name="Jeske O."/>
            <person name="Meyerdierks A."/>
            <person name="Storesund J.E."/>
            <person name="Kallscheuer N."/>
            <person name="Luecker S."/>
            <person name="Lage O.M."/>
            <person name="Pohl T."/>
            <person name="Merkel B.J."/>
            <person name="Hornburger P."/>
            <person name="Mueller R.-W."/>
            <person name="Bruemmer F."/>
            <person name="Labrenz M."/>
            <person name="Spormann A.M."/>
            <person name="Op den Camp H."/>
            <person name="Overmann J."/>
            <person name="Amann R."/>
            <person name="Jetten M.S.M."/>
            <person name="Mascher T."/>
            <person name="Medema M.H."/>
            <person name="Devos D.P."/>
            <person name="Kaster A.-K."/>
            <person name="Ovreas L."/>
            <person name="Rohde M."/>
            <person name="Galperin M.Y."/>
            <person name="Jogler C."/>
        </authorList>
    </citation>
    <scope>NUCLEOTIDE SEQUENCE [LARGE SCALE GENOMIC DNA]</scope>
    <source>
        <strain evidence="17 18">Mal33</strain>
    </source>
</reference>
<feature type="transmembrane region" description="Helical" evidence="15">
    <location>
        <begin position="24"/>
        <end position="41"/>
    </location>
</feature>
<organism evidence="17 18">
    <name type="scientific">Rosistilla oblonga</name>
    <dbReference type="NCBI Taxonomy" id="2527990"/>
    <lineage>
        <taxon>Bacteria</taxon>
        <taxon>Pseudomonadati</taxon>
        <taxon>Planctomycetota</taxon>
        <taxon>Planctomycetia</taxon>
        <taxon>Pirellulales</taxon>
        <taxon>Pirellulaceae</taxon>
        <taxon>Rosistilla</taxon>
    </lineage>
</organism>
<dbReference type="Pfam" id="PF10609">
    <property type="entry name" value="ParA"/>
    <property type="match status" value="1"/>
</dbReference>
<evidence type="ECO:0000256" key="14">
    <source>
        <dbReference type="SAM" id="MobiDB-lite"/>
    </source>
</evidence>
<dbReference type="Gene3D" id="3.40.50.300">
    <property type="entry name" value="P-loop containing nucleotide triphosphate hydrolases"/>
    <property type="match status" value="1"/>
</dbReference>
<keyword evidence="7 17" id="KW-0418">Kinase</keyword>
<dbReference type="InterPro" id="IPR003856">
    <property type="entry name" value="LPS_length_determ_N"/>
</dbReference>
<keyword evidence="18" id="KW-1185">Reference proteome</keyword>
<evidence type="ECO:0000256" key="1">
    <source>
        <dbReference type="ARBA" id="ARBA00004651"/>
    </source>
</evidence>
<dbReference type="PANTHER" id="PTHR32309">
    <property type="entry name" value="TYROSINE-PROTEIN KINASE"/>
    <property type="match status" value="1"/>
</dbReference>
<keyword evidence="3" id="KW-1003">Cell membrane</keyword>
<sequence length="851" mass="94750">MNPLGGHQEVPTFDYVGMLWRRKWLLTFGALLGVGLGYLWYTKQPPVYQSTAEVQITTPNAANSLPMEGIEYQAFNNPLADEIRVIRSELVLRDAAEMGELGKTKTFAGMSNEQIASVLSSSRELILAPINDNMAGNVITVSFSCNDPNETQRVVQSVVDAYAKYLQSMHRNVGEETLTYIDEARGDVLNRLQELEREYDKFKQTTLLVNRGGTRTSVHRENADKLLAEKQKLSMERTTLFGQHQAISQAIEAKQEPEAILAMLKQALGESLLPEEEQEDGTELFTARRTDKLARPVQKRSEMMRQDQLFPLKLKEQELMGSFAPSHPAVASLRIKIRGVEQLIAEVEASERRLEIEMQKELDELQAEAEREAALRAGTEDTPEDELLALQRQVNVRLVALDQGLKSLDQQLAAISDAYNSEREQARIEEGAEIKAAGFERDISRQRELYERIVARFDELNIVSEIDGRRVSELNSPKKGWQVAPTLSRNLAMGCFLGLLGAGGIGYLLEWSDKSYHSPDEIAEHLRMPVIGHIPAVRPDMEKVKAMKSQLDPSLCTYFQPRSTFCEAYRAIRTALYFSNQKRDGVNKVIQVTSAVPSDGKSTITANLAVATAQAGKNVLLIDCDFRRPRVHQLFKLESKRGVAWMVQNMPNDPRQSAADLVGEAIQETEIPNLSVMPCGERPANPAELLSSPKFDQMLTLLKEKFDLILIDSPPMLAVTDPSNIAGRVDGVILVIRIRKVIRPMAVRASRMLETLGANVLGVVVNGVGSREAYGYGSKYYRSRTNYYTGDHYRSGYGYSYGNSYGTGDNYEYSNYYEDTTDDTPIVDSTANLGGNDPAGHASAAGSGRSV</sequence>
<dbReference type="GO" id="GO:0005524">
    <property type="term" value="F:ATP binding"/>
    <property type="evidence" value="ECO:0007669"/>
    <property type="project" value="UniProtKB-KW"/>
</dbReference>
<dbReference type="AlphaFoldDB" id="A0A518J0I4"/>
<evidence type="ECO:0000256" key="15">
    <source>
        <dbReference type="SAM" id="Phobius"/>
    </source>
</evidence>
<comment type="subcellular location">
    <subcellularLocation>
        <location evidence="1">Cell membrane</location>
        <topology evidence="1">Multi-pass membrane protein</topology>
    </subcellularLocation>
</comment>
<keyword evidence="5 15" id="KW-0812">Transmembrane</keyword>
<dbReference type="Pfam" id="PF02706">
    <property type="entry name" value="Wzz"/>
    <property type="match status" value="1"/>
</dbReference>
<dbReference type="FunFam" id="3.40.50.300:FF:000527">
    <property type="entry name" value="Tyrosine-protein kinase etk"/>
    <property type="match status" value="1"/>
</dbReference>
<keyword evidence="9 15" id="KW-1133">Transmembrane helix</keyword>
<dbReference type="PANTHER" id="PTHR32309:SF13">
    <property type="entry name" value="FERRIC ENTEROBACTIN TRANSPORT PROTEIN FEPE"/>
    <property type="match status" value="1"/>
</dbReference>
<name>A0A518J0I4_9BACT</name>
<comment type="catalytic activity">
    <reaction evidence="12">
        <text>L-tyrosyl-[protein] + ATP = O-phospho-L-tyrosyl-[protein] + ADP + H(+)</text>
        <dbReference type="Rhea" id="RHEA:10596"/>
        <dbReference type="Rhea" id="RHEA-COMP:10136"/>
        <dbReference type="Rhea" id="RHEA-COMP:20101"/>
        <dbReference type="ChEBI" id="CHEBI:15378"/>
        <dbReference type="ChEBI" id="CHEBI:30616"/>
        <dbReference type="ChEBI" id="CHEBI:46858"/>
        <dbReference type="ChEBI" id="CHEBI:61978"/>
        <dbReference type="ChEBI" id="CHEBI:456216"/>
    </reaction>
</comment>
<keyword evidence="6" id="KW-0547">Nucleotide-binding</keyword>
<feature type="compositionally biased region" description="Low complexity" evidence="14">
    <location>
        <begin position="839"/>
        <end position="851"/>
    </location>
</feature>
<evidence type="ECO:0000313" key="18">
    <source>
        <dbReference type="Proteomes" id="UP000316770"/>
    </source>
</evidence>